<dbReference type="Gene3D" id="2.40.50.230">
    <property type="entry name" value="Gp5 N-terminal domain"/>
    <property type="match status" value="1"/>
</dbReference>
<dbReference type="InterPro" id="IPR054030">
    <property type="entry name" value="Gp5_Vgr_C"/>
</dbReference>
<dbReference type="NCBIfam" id="TIGR03361">
    <property type="entry name" value="VI_Rhs_Vgr"/>
    <property type="match status" value="1"/>
</dbReference>
<dbReference type="InterPro" id="IPR006533">
    <property type="entry name" value="T6SS_Vgr_RhsGE"/>
</dbReference>
<feature type="domain" description="Gp5/Type VI secretion system Vgr C-terminal trimerisation" evidence="3">
    <location>
        <begin position="478"/>
        <end position="584"/>
    </location>
</feature>
<evidence type="ECO:0000313" key="5">
    <source>
        <dbReference type="Proteomes" id="UP000031599"/>
    </source>
</evidence>
<evidence type="ECO:0000313" key="4">
    <source>
        <dbReference type="EMBL" id="KIG14491.1"/>
    </source>
</evidence>
<reference evidence="4 5" key="1">
    <citation type="submission" date="2014-12" db="EMBL/GenBank/DDBJ databases">
        <title>Genome assembly of Enhygromyxa salina DSM 15201.</title>
        <authorList>
            <person name="Sharma G."/>
            <person name="Subramanian S."/>
        </authorList>
    </citation>
    <scope>NUCLEOTIDE SEQUENCE [LARGE SCALE GENOMIC DNA]</scope>
    <source>
        <strain evidence="4 5">DSM 15201</strain>
    </source>
</reference>
<dbReference type="Pfam" id="PF05954">
    <property type="entry name" value="Phage_GPD"/>
    <property type="match status" value="1"/>
</dbReference>
<feature type="domain" description="Gp5/Type VI secretion system Vgr protein OB-fold" evidence="2">
    <location>
        <begin position="392"/>
        <end position="461"/>
    </location>
</feature>
<dbReference type="InterPro" id="IPR017847">
    <property type="entry name" value="T6SS_RhsGE_Vgr_subset"/>
</dbReference>
<dbReference type="Gene3D" id="4.10.220.110">
    <property type="match status" value="1"/>
</dbReference>
<dbReference type="InterPro" id="IPR037026">
    <property type="entry name" value="Vgr_OB-fold_dom_sf"/>
</dbReference>
<name>A0A0C2CTK1_9BACT</name>
<dbReference type="SUPFAM" id="SSF69349">
    <property type="entry name" value="Phage fibre proteins"/>
    <property type="match status" value="1"/>
</dbReference>
<dbReference type="AlphaFoldDB" id="A0A0C2CTK1"/>
<dbReference type="Gene3D" id="2.30.110.50">
    <property type="match status" value="1"/>
</dbReference>
<gene>
    <name evidence="4" type="ORF">DB30_06718</name>
</gene>
<dbReference type="NCBIfam" id="TIGR01646">
    <property type="entry name" value="vgr_GE"/>
    <property type="match status" value="1"/>
</dbReference>
<evidence type="ECO:0000259" key="3">
    <source>
        <dbReference type="Pfam" id="PF22178"/>
    </source>
</evidence>
<organism evidence="4 5">
    <name type="scientific">Enhygromyxa salina</name>
    <dbReference type="NCBI Taxonomy" id="215803"/>
    <lineage>
        <taxon>Bacteria</taxon>
        <taxon>Pseudomonadati</taxon>
        <taxon>Myxococcota</taxon>
        <taxon>Polyangia</taxon>
        <taxon>Nannocystales</taxon>
        <taxon>Nannocystaceae</taxon>
        <taxon>Enhygromyxa</taxon>
    </lineage>
</organism>
<comment type="similarity">
    <text evidence="1">Belongs to the VgrG protein family.</text>
</comment>
<sequence>MLKLSLPPAAYELTLSEEGAQWTVTRVFIAEGLNRSYRVVIDAETDGEPETDSLLGCNAGLRLVRGGQEQRAICGVVARVDYTGIVDHHMTIRLEVVPAFELLRQQVKSQIWQELSVQAIVTEVLDEALGAYGRAIDFGSVSRGAAPRDYCTQYRESNFDYVSRLLEEEGISYEYLHDGDAGLETLTFRDANDQYTELENLDGTSDVPIIATQPDLADVESIQAFEWSNQLTTTGTLRRDYDWMTPRNLLSEAASGTDARGLERRVYTHGRRRYIEDDLGDQATDLKHASTIAGRVGRGRSNCMSMRPGLRFKLANSERPDIEIEYLITAVTHSGGHSYQAQDDGGAEASYTNEFECVPFDAVMRPEAVSPKPRVHGPQTAIVTGPDGEEIHTDQHARIQVQFYWEETPTYTAGSSCWVRVSQSWAGLGWGTQFIPRIGMEVMIEFLAGNPDRPMCTGCVYNGEYPPPFAVPDNKTQTGWRTNSSPGGGGFNELRFEDAKGEEHIYIHGEKDWVVEILNDHRETIGHDQYQEIGNDQTNVIKHDQTEDVGHDRTESIGNNVSESVGKLRTVTSGDNMSFTSDKETLIEAADKITLKCGASSMTMKSNGNIVLSGNNLTLKGTGNIVLKGNKIGSN</sequence>
<comment type="caution">
    <text evidence="4">The sequence shown here is derived from an EMBL/GenBank/DDBJ whole genome shotgun (WGS) entry which is preliminary data.</text>
</comment>
<accession>A0A0C2CTK1</accession>
<dbReference type="RefSeq" id="WP_052553510.1">
    <property type="nucleotide sequence ID" value="NZ_JMCC02000072.1"/>
</dbReference>
<protein>
    <submittedName>
        <fullName evidence="4">VgrG protein</fullName>
    </submittedName>
</protein>
<dbReference type="SUPFAM" id="SSF69255">
    <property type="entry name" value="gp5 N-terminal domain-like"/>
    <property type="match status" value="1"/>
</dbReference>
<dbReference type="Proteomes" id="UP000031599">
    <property type="component" value="Unassembled WGS sequence"/>
</dbReference>
<proteinExistence type="inferred from homology"/>
<dbReference type="Pfam" id="PF04717">
    <property type="entry name" value="Phage_base_V"/>
    <property type="match status" value="1"/>
</dbReference>
<evidence type="ECO:0000259" key="2">
    <source>
        <dbReference type="Pfam" id="PF04717"/>
    </source>
</evidence>
<dbReference type="Pfam" id="PF22178">
    <property type="entry name" value="Gp5_trimer_C"/>
    <property type="match status" value="1"/>
</dbReference>
<dbReference type="Gene3D" id="3.55.50.10">
    <property type="entry name" value="Baseplate protein-like domains"/>
    <property type="match status" value="1"/>
</dbReference>
<dbReference type="EMBL" id="JMCC02000072">
    <property type="protein sequence ID" value="KIG14491.1"/>
    <property type="molecule type" value="Genomic_DNA"/>
</dbReference>
<evidence type="ECO:0000256" key="1">
    <source>
        <dbReference type="ARBA" id="ARBA00005558"/>
    </source>
</evidence>
<dbReference type="SUPFAM" id="SSF69279">
    <property type="entry name" value="Phage tail proteins"/>
    <property type="match status" value="2"/>
</dbReference>
<dbReference type="InterPro" id="IPR006531">
    <property type="entry name" value="Gp5/Vgr_OB"/>
</dbReference>